<dbReference type="RefSeq" id="WP_012196445.1">
    <property type="nucleotide sequence ID" value="NZ_AP018350.1"/>
</dbReference>
<accession>A0A286T1X0</accession>
<dbReference type="AlphaFoldDB" id="A0A286T1X0"/>
<keyword evidence="1" id="KW-0614">Plasmid</keyword>
<reference evidence="1" key="1">
    <citation type="journal article" date="2018" name="Antimicrob. Agents Chemother.">
        <title>Molecular Characterization of IMP-1-Producing Enterobacter cloacae Complex Isolates in Tokyo.</title>
        <authorList>
            <person name="Aoki K."/>
            <person name="Harada S."/>
            <person name="Yahara K."/>
            <person name="Ishii Y."/>
            <person name="Motooka D."/>
            <person name="Nakamura S."/>
            <person name="Akeda Y."/>
            <person name="Iida T."/>
            <person name="Tomono K."/>
            <person name="Iwata S."/>
            <person name="Moriya K."/>
            <person name="Tateda K."/>
        </authorList>
    </citation>
    <scope>NUCLEOTIDE SEQUENCE</scope>
    <source>
        <strain evidence="1">TUM10660</strain>
        <plasmid evidence="1">pMTY10660_IncW</plasmid>
    </source>
</reference>
<geneLocation type="plasmid" evidence="1">
    <name>pMTY10660_IncW</name>
</geneLocation>
<sequence length="54" mass="6150">MQLPKTIIWKGNEYEVPDMAEIENFVFDSVCETPDGETVEPDHPDSWLSLIGLI</sequence>
<protein>
    <submittedName>
        <fullName evidence="1">Uncharacterized protein</fullName>
    </submittedName>
</protein>
<name>A0A286T1X0_9ENTR</name>
<organism evidence="1">
    <name type="scientific">Enterobacter hormaechei</name>
    <dbReference type="NCBI Taxonomy" id="158836"/>
    <lineage>
        <taxon>Bacteria</taxon>
        <taxon>Pseudomonadati</taxon>
        <taxon>Pseudomonadota</taxon>
        <taxon>Gammaproteobacteria</taxon>
        <taxon>Enterobacterales</taxon>
        <taxon>Enterobacteriaceae</taxon>
        <taxon>Enterobacter</taxon>
        <taxon>Enterobacter cloacae complex</taxon>
    </lineage>
</organism>
<proteinExistence type="predicted"/>
<evidence type="ECO:0000313" key="1">
    <source>
        <dbReference type="EMBL" id="BBA25672.1"/>
    </source>
</evidence>
<dbReference type="EMBL" id="AP018350">
    <property type="protein sequence ID" value="BBA25672.1"/>
    <property type="molecule type" value="Genomic_DNA"/>
</dbReference>
<gene>
    <name evidence="1" type="ORF">TUM10660_00008</name>
</gene>